<feature type="domain" description="GH18" evidence="1">
    <location>
        <begin position="1"/>
        <end position="83"/>
    </location>
</feature>
<dbReference type="EMBL" id="VTPC01090867">
    <property type="protein sequence ID" value="KAF2881051.1"/>
    <property type="molecule type" value="Genomic_DNA"/>
</dbReference>
<dbReference type="InterPro" id="IPR001223">
    <property type="entry name" value="Glyco_hydro18_cat"/>
</dbReference>
<dbReference type="Gene3D" id="3.20.20.80">
    <property type="entry name" value="Glycosidases"/>
    <property type="match status" value="1"/>
</dbReference>
<reference evidence="2" key="1">
    <citation type="submission" date="2019-08" db="EMBL/GenBank/DDBJ databases">
        <title>The genome of the North American firefly Photinus pyralis.</title>
        <authorList>
            <consortium name="Photinus pyralis genome working group"/>
            <person name="Fallon T.R."/>
            <person name="Sander Lower S.E."/>
            <person name="Weng J.-K."/>
        </authorList>
    </citation>
    <scope>NUCLEOTIDE SEQUENCE</scope>
    <source>
        <strain evidence="2">TRF0915ILg1</strain>
        <tissue evidence="2">Whole body</tissue>
    </source>
</reference>
<evidence type="ECO:0000313" key="3">
    <source>
        <dbReference type="Proteomes" id="UP000801492"/>
    </source>
</evidence>
<gene>
    <name evidence="2" type="ORF">ILUMI_25124</name>
</gene>
<dbReference type="GO" id="GO:0005975">
    <property type="term" value="P:carbohydrate metabolic process"/>
    <property type="evidence" value="ECO:0007669"/>
    <property type="project" value="InterPro"/>
</dbReference>
<feature type="non-terminal residue" evidence="2">
    <location>
        <position position="1"/>
    </location>
</feature>
<keyword evidence="3" id="KW-1185">Reference proteome</keyword>
<evidence type="ECO:0000313" key="2">
    <source>
        <dbReference type="EMBL" id="KAF2881051.1"/>
    </source>
</evidence>
<evidence type="ECO:0000259" key="1">
    <source>
        <dbReference type="PROSITE" id="PS51910"/>
    </source>
</evidence>
<dbReference type="Proteomes" id="UP000801492">
    <property type="component" value="Unassembled WGS sequence"/>
</dbReference>
<comment type="caution">
    <text evidence="2">The sequence shown here is derived from an EMBL/GenBank/DDBJ whole genome shotgun (WGS) entry which is preliminary data.</text>
</comment>
<protein>
    <recommendedName>
        <fullName evidence="1">GH18 domain-containing protein</fullName>
    </recommendedName>
</protein>
<dbReference type="InterPro" id="IPR029070">
    <property type="entry name" value="Chitinase_insertion_sf"/>
</dbReference>
<proteinExistence type="predicted"/>
<name>A0A8K0C964_IGNLU</name>
<accession>A0A8K0C964</accession>
<organism evidence="2 3">
    <name type="scientific">Ignelater luminosus</name>
    <name type="common">Cucubano</name>
    <name type="synonym">Pyrophorus luminosus</name>
    <dbReference type="NCBI Taxonomy" id="2038154"/>
    <lineage>
        <taxon>Eukaryota</taxon>
        <taxon>Metazoa</taxon>
        <taxon>Ecdysozoa</taxon>
        <taxon>Arthropoda</taxon>
        <taxon>Hexapoda</taxon>
        <taxon>Insecta</taxon>
        <taxon>Pterygota</taxon>
        <taxon>Neoptera</taxon>
        <taxon>Endopterygota</taxon>
        <taxon>Coleoptera</taxon>
        <taxon>Polyphaga</taxon>
        <taxon>Elateriformia</taxon>
        <taxon>Elateroidea</taxon>
        <taxon>Elateridae</taxon>
        <taxon>Agrypninae</taxon>
        <taxon>Pyrophorini</taxon>
        <taxon>Ignelater</taxon>
    </lineage>
</organism>
<dbReference type="PROSITE" id="PS51910">
    <property type="entry name" value="GH18_2"/>
    <property type="match status" value="1"/>
</dbReference>
<dbReference type="OrthoDB" id="7281605at2759"/>
<dbReference type="InterPro" id="IPR017853">
    <property type="entry name" value="GH"/>
</dbReference>
<dbReference type="SUPFAM" id="SSF51445">
    <property type="entry name" value="(Trans)glycosidases"/>
    <property type="match status" value="1"/>
</dbReference>
<dbReference type="Pfam" id="PF00704">
    <property type="entry name" value="Glyco_hydro_18"/>
    <property type="match status" value="1"/>
</dbReference>
<dbReference type="Gene3D" id="3.10.50.10">
    <property type="match status" value="1"/>
</dbReference>
<dbReference type="AlphaFoldDB" id="A0A8K0C964"/>
<sequence length="83" mass="9763">IVAKLAGGRYKKVYTIYDTYYAYYDVEWLTFDLEDTYTVKVKYALEKNLRGIMVWTIDTDDFHGIVSKPFPVLTTINRILGRI</sequence>